<evidence type="ECO:0000313" key="1">
    <source>
        <dbReference type="EMBL" id="MBX44867.1"/>
    </source>
</evidence>
<dbReference type="AlphaFoldDB" id="A0A2P2NQU0"/>
<accession>A0A2P2NQU0</accession>
<reference evidence="1" key="1">
    <citation type="submission" date="2018-02" db="EMBL/GenBank/DDBJ databases">
        <title>Rhizophora mucronata_Transcriptome.</title>
        <authorList>
            <person name="Meera S.P."/>
            <person name="Sreeshan A."/>
            <person name="Augustine A."/>
        </authorList>
    </citation>
    <scope>NUCLEOTIDE SEQUENCE</scope>
    <source>
        <tissue evidence="1">Leaf</tissue>
    </source>
</reference>
<dbReference type="EMBL" id="GGEC01064383">
    <property type="protein sequence ID" value="MBX44867.1"/>
    <property type="molecule type" value="Transcribed_RNA"/>
</dbReference>
<sequence>MKTSLCMIISNVYQFVIQRGFFISSVGI</sequence>
<proteinExistence type="predicted"/>
<name>A0A2P2NQU0_RHIMU</name>
<protein>
    <submittedName>
        <fullName evidence="1">Uncharacterized protein</fullName>
    </submittedName>
</protein>
<organism evidence="1">
    <name type="scientific">Rhizophora mucronata</name>
    <name type="common">Asiatic mangrove</name>
    <dbReference type="NCBI Taxonomy" id="61149"/>
    <lineage>
        <taxon>Eukaryota</taxon>
        <taxon>Viridiplantae</taxon>
        <taxon>Streptophyta</taxon>
        <taxon>Embryophyta</taxon>
        <taxon>Tracheophyta</taxon>
        <taxon>Spermatophyta</taxon>
        <taxon>Magnoliopsida</taxon>
        <taxon>eudicotyledons</taxon>
        <taxon>Gunneridae</taxon>
        <taxon>Pentapetalae</taxon>
        <taxon>rosids</taxon>
        <taxon>fabids</taxon>
        <taxon>Malpighiales</taxon>
        <taxon>Rhizophoraceae</taxon>
        <taxon>Rhizophora</taxon>
    </lineage>
</organism>